<dbReference type="PANTHER" id="PTHR11010">
    <property type="entry name" value="PROTEASE S28 PRO-X CARBOXYPEPTIDASE-RELATED"/>
    <property type="match status" value="1"/>
</dbReference>
<name>A0A4S3J7G9_9EURO</name>
<proteinExistence type="inferred from homology"/>
<dbReference type="Gene3D" id="3.40.50.1820">
    <property type="entry name" value="alpha/beta hydrolase"/>
    <property type="match status" value="1"/>
</dbReference>
<dbReference type="GO" id="GO:0070008">
    <property type="term" value="F:serine-type exopeptidase activity"/>
    <property type="evidence" value="ECO:0007669"/>
    <property type="project" value="InterPro"/>
</dbReference>
<dbReference type="VEuPathDB" id="FungiDB:EYZ11_011702"/>
<protein>
    <submittedName>
        <fullName evidence="6">Uncharacterized protein</fullName>
    </submittedName>
</protein>
<keyword evidence="7" id="KW-1185">Reference proteome</keyword>
<dbReference type="EMBL" id="SOSA01000755">
    <property type="protein sequence ID" value="THC88851.1"/>
    <property type="molecule type" value="Genomic_DNA"/>
</dbReference>
<dbReference type="AlphaFoldDB" id="A0A4S3J7G9"/>
<evidence type="ECO:0000313" key="6">
    <source>
        <dbReference type="EMBL" id="THC88851.1"/>
    </source>
</evidence>
<keyword evidence="2" id="KW-0645">Protease</keyword>
<dbReference type="PANTHER" id="PTHR11010:SF117">
    <property type="entry name" value="SERINE PROTEASE 16"/>
    <property type="match status" value="1"/>
</dbReference>
<keyword evidence="5" id="KW-0325">Glycoprotein</keyword>
<evidence type="ECO:0000256" key="3">
    <source>
        <dbReference type="ARBA" id="ARBA00022729"/>
    </source>
</evidence>
<dbReference type="GO" id="GO:0006508">
    <property type="term" value="P:proteolysis"/>
    <property type="evidence" value="ECO:0007669"/>
    <property type="project" value="UniProtKB-KW"/>
</dbReference>
<dbReference type="GO" id="GO:0008239">
    <property type="term" value="F:dipeptidyl-peptidase activity"/>
    <property type="evidence" value="ECO:0007669"/>
    <property type="project" value="TreeGrafter"/>
</dbReference>
<dbReference type="Pfam" id="PF05577">
    <property type="entry name" value="Peptidase_S28"/>
    <property type="match status" value="1"/>
</dbReference>
<dbReference type="Proteomes" id="UP000308092">
    <property type="component" value="Unassembled WGS sequence"/>
</dbReference>
<evidence type="ECO:0000313" key="7">
    <source>
        <dbReference type="Proteomes" id="UP000308092"/>
    </source>
</evidence>
<comment type="caution">
    <text evidence="6">The sequence shown here is derived from an EMBL/GenBank/DDBJ whole genome shotgun (WGS) entry which is preliminary data.</text>
</comment>
<evidence type="ECO:0000256" key="5">
    <source>
        <dbReference type="ARBA" id="ARBA00023180"/>
    </source>
</evidence>
<keyword evidence="4" id="KW-0378">Hydrolase</keyword>
<keyword evidence="3" id="KW-0732">Signal</keyword>
<evidence type="ECO:0000256" key="4">
    <source>
        <dbReference type="ARBA" id="ARBA00022801"/>
    </source>
</evidence>
<gene>
    <name evidence="6" type="ORF">EYZ11_011702</name>
</gene>
<dbReference type="InterPro" id="IPR008758">
    <property type="entry name" value="Peptidase_S28"/>
</dbReference>
<evidence type="ECO:0000256" key="1">
    <source>
        <dbReference type="ARBA" id="ARBA00011079"/>
    </source>
</evidence>
<accession>A0A4S3J7G9</accession>
<organism evidence="6 7">
    <name type="scientific">Aspergillus tanneri</name>
    <dbReference type="NCBI Taxonomy" id="1220188"/>
    <lineage>
        <taxon>Eukaryota</taxon>
        <taxon>Fungi</taxon>
        <taxon>Dikarya</taxon>
        <taxon>Ascomycota</taxon>
        <taxon>Pezizomycotina</taxon>
        <taxon>Eurotiomycetes</taxon>
        <taxon>Eurotiomycetidae</taxon>
        <taxon>Eurotiales</taxon>
        <taxon>Aspergillaceae</taxon>
        <taxon>Aspergillus</taxon>
        <taxon>Aspergillus subgen. Circumdati</taxon>
    </lineage>
</organism>
<comment type="similarity">
    <text evidence="1">Belongs to the peptidase S28 family.</text>
</comment>
<evidence type="ECO:0000256" key="2">
    <source>
        <dbReference type="ARBA" id="ARBA00022670"/>
    </source>
</evidence>
<reference evidence="6 7" key="1">
    <citation type="submission" date="2019-03" db="EMBL/GenBank/DDBJ databases">
        <title>The genome sequence of a newly discovered highly antifungal drug resistant Aspergillus species, Aspergillus tanneri NIH 1004.</title>
        <authorList>
            <person name="Mounaud S."/>
            <person name="Singh I."/>
            <person name="Joardar V."/>
            <person name="Pakala S."/>
            <person name="Pakala S."/>
            <person name="Venepally P."/>
            <person name="Hoover J."/>
            <person name="Nierman W."/>
            <person name="Chung J."/>
            <person name="Losada L."/>
        </authorList>
    </citation>
    <scope>NUCLEOTIDE SEQUENCE [LARGE SCALE GENOMIC DNA]</scope>
    <source>
        <strain evidence="6 7">NIH1004</strain>
    </source>
</reference>
<dbReference type="Gene3D" id="1.20.120.980">
    <property type="entry name" value="Serine carboxypeptidase S28, SKS domain"/>
    <property type="match status" value="1"/>
</dbReference>
<dbReference type="InterPro" id="IPR029058">
    <property type="entry name" value="AB_hydrolase_fold"/>
</dbReference>
<sequence length="171" mass="19086">MKYLPLLAQALGPVVAGTPWIAYGVSYARGFVAWLRKVYPDIYYGAISSSGVTSLTVDYWQYYDPIRSYGPAECIQATQDFVDIIDPVLIDHADNQTLSQHLKSSMGASPNYNNSRDWDPAIGAPTFRYYCDNITSSDRLYLETAQTEMSLKEIITLAGYNAPDDRFVTGI</sequence>
<dbReference type="InterPro" id="IPR042269">
    <property type="entry name" value="Ser_carbopepase_S28_SKS"/>
</dbReference>